<sequence>MYMPKSRVIVQRLPNIFFEMQKWNFISLAQYRIAIMLAGMKPILPAKRRHFMPPLLRLVCGFLLQSA</sequence>
<keyword evidence="2" id="KW-1185">Reference proteome</keyword>
<organism evidence="1 2">
    <name type="scientific">Sporomusa ovata</name>
    <dbReference type="NCBI Taxonomy" id="2378"/>
    <lineage>
        <taxon>Bacteria</taxon>
        <taxon>Bacillati</taxon>
        <taxon>Bacillota</taxon>
        <taxon>Negativicutes</taxon>
        <taxon>Selenomonadales</taxon>
        <taxon>Sporomusaceae</taxon>
        <taxon>Sporomusa</taxon>
    </lineage>
</organism>
<accession>A0A0U1KZU9</accession>
<proteinExistence type="predicted"/>
<evidence type="ECO:0000313" key="2">
    <source>
        <dbReference type="Proteomes" id="UP000049855"/>
    </source>
</evidence>
<gene>
    <name evidence="1" type="ORF">SpAn4DRAFT_3401</name>
</gene>
<dbReference type="EMBL" id="CTRP01000011">
    <property type="protein sequence ID" value="CQR72941.1"/>
    <property type="molecule type" value="Genomic_DNA"/>
</dbReference>
<protein>
    <submittedName>
        <fullName evidence="1">Uncharacterized protein</fullName>
    </submittedName>
</protein>
<dbReference type="Proteomes" id="UP000049855">
    <property type="component" value="Unassembled WGS sequence"/>
</dbReference>
<reference evidence="2" key="1">
    <citation type="submission" date="2015-03" db="EMBL/GenBank/DDBJ databases">
        <authorList>
            <person name="Nijsse Bart"/>
        </authorList>
    </citation>
    <scope>NUCLEOTIDE SEQUENCE [LARGE SCALE GENOMIC DNA]</scope>
</reference>
<evidence type="ECO:0000313" key="1">
    <source>
        <dbReference type="EMBL" id="CQR72941.1"/>
    </source>
</evidence>
<name>A0A0U1KZU9_9FIRM</name>
<dbReference type="AlphaFoldDB" id="A0A0U1KZU9"/>